<dbReference type="RefSeq" id="WP_078424314.1">
    <property type="nucleotide sequence ID" value="NZ_CP017258.1"/>
</dbReference>
<keyword evidence="1" id="KW-0479">Metal-binding</keyword>
<dbReference type="Proteomes" id="UP000190868">
    <property type="component" value="Chromosome"/>
</dbReference>
<dbReference type="Gene3D" id="3.30.70.20">
    <property type="match status" value="1"/>
</dbReference>
<dbReference type="InterPro" id="IPR017900">
    <property type="entry name" value="4Fe4S_Fe_S_CS"/>
</dbReference>
<evidence type="ECO:0000256" key="3">
    <source>
        <dbReference type="ARBA" id="ARBA00023014"/>
    </source>
</evidence>
<name>A0A1S6U6H4_9BACT</name>
<proteinExistence type="predicted"/>
<dbReference type="AlphaFoldDB" id="A0A1S6U6H4"/>
<dbReference type="EMBL" id="CP017258">
    <property type="protein sequence ID" value="AQW87282.1"/>
    <property type="molecule type" value="Genomic_DNA"/>
</dbReference>
<sequence length="155" mass="17567">MQRRELFGKFLGANKNAPKFITPPYFSGEFDCKDCLAPCVDSCDRELLSLKEDRIVFEVKELGCNFCKDCALACEQNQTNVLNINNPSKIIAKTSIDTSTCLAWNGVICYNCQDVCRFNAINFFGVFRPMINDKCVNCGECFYVCFKRSISMRAV</sequence>
<dbReference type="PROSITE" id="PS00198">
    <property type="entry name" value="4FE4S_FER_1"/>
    <property type="match status" value="1"/>
</dbReference>
<evidence type="ECO:0000256" key="1">
    <source>
        <dbReference type="ARBA" id="ARBA00022723"/>
    </source>
</evidence>
<feature type="domain" description="4Fe-4S ferredoxin-type" evidence="4">
    <location>
        <begin position="127"/>
        <end position="155"/>
    </location>
</feature>
<dbReference type="PROSITE" id="PS51379">
    <property type="entry name" value="4FE4S_FER_2"/>
    <property type="match status" value="1"/>
</dbReference>
<dbReference type="GO" id="GO:0046872">
    <property type="term" value="F:metal ion binding"/>
    <property type="evidence" value="ECO:0007669"/>
    <property type="project" value="UniProtKB-KW"/>
</dbReference>
<evidence type="ECO:0000256" key="2">
    <source>
        <dbReference type="ARBA" id="ARBA00023004"/>
    </source>
</evidence>
<accession>A0A1S6U6H4</accession>
<organism evidence="5 6">
    <name type="scientific">Campylobacter pinnipediorum subsp. caledonicus</name>
    <dbReference type="NCBI Taxonomy" id="1874362"/>
    <lineage>
        <taxon>Bacteria</taxon>
        <taxon>Pseudomonadati</taxon>
        <taxon>Campylobacterota</taxon>
        <taxon>Epsilonproteobacteria</taxon>
        <taxon>Campylobacterales</taxon>
        <taxon>Campylobacteraceae</taxon>
        <taxon>Campylobacter</taxon>
    </lineage>
</organism>
<evidence type="ECO:0000259" key="4">
    <source>
        <dbReference type="PROSITE" id="PS51379"/>
    </source>
</evidence>
<reference evidence="6" key="1">
    <citation type="submission" date="2016-09" db="EMBL/GenBank/DDBJ databases">
        <title>Comparative genomics of the Campylobacter concisus group.</title>
        <authorList>
            <person name="Miller W.G."/>
            <person name="Yee E."/>
            <person name="Chapman M.H."/>
            <person name="Huynh S."/>
            <person name="Bono J.L."/>
            <person name="On S.L.W."/>
            <person name="StLeger J."/>
            <person name="Foster G."/>
            <person name="Parker C.T."/>
        </authorList>
    </citation>
    <scope>NUCLEOTIDE SEQUENCE [LARGE SCALE GENOMIC DNA]</scope>
    <source>
        <strain evidence="6">RM18021</strain>
    </source>
</reference>
<evidence type="ECO:0000313" key="6">
    <source>
        <dbReference type="Proteomes" id="UP000190868"/>
    </source>
</evidence>
<dbReference type="GO" id="GO:0051536">
    <property type="term" value="F:iron-sulfur cluster binding"/>
    <property type="evidence" value="ECO:0007669"/>
    <property type="project" value="UniProtKB-KW"/>
</dbReference>
<keyword evidence="2" id="KW-0408">Iron</keyword>
<keyword evidence="3" id="KW-0411">Iron-sulfur</keyword>
<dbReference type="SUPFAM" id="SSF54862">
    <property type="entry name" value="4Fe-4S ferredoxins"/>
    <property type="match status" value="1"/>
</dbReference>
<protein>
    <submittedName>
        <fullName evidence="5">Ferredoxin-type protein</fullName>
    </submittedName>
</protein>
<evidence type="ECO:0000313" key="5">
    <source>
        <dbReference type="EMBL" id="AQW87282.1"/>
    </source>
</evidence>
<keyword evidence="6" id="KW-1185">Reference proteome</keyword>
<gene>
    <name evidence="5" type="primary">napF</name>
    <name evidence="5" type="ORF">CPIN18021_0442</name>
</gene>
<dbReference type="InterPro" id="IPR017896">
    <property type="entry name" value="4Fe4S_Fe-S-bd"/>
</dbReference>